<dbReference type="Proteomes" id="UP001652600">
    <property type="component" value="Chromosome 11"/>
</dbReference>
<dbReference type="InterPro" id="IPR053237">
    <property type="entry name" value="Natterin_C"/>
</dbReference>
<evidence type="ECO:0000313" key="2">
    <source>
        <dbReference type="RefSeq" id="XP_050935255.1"/>
    </source>
</evidence>
<dbReference type="PANTHER" id="PTHR39244">
    <property type="entry name" value="NATTERIN-4"/>
    <property type="match status" value="1"/>
</dbReference>
<protein>
    <submittedName>
        <fullName evidence="2">Uncharacterized protein LOC103499072</fullName>
    </submittedName>
</protein>
<accession>A0ABM3KBV9</accession>
<proteinExistence type="predicted"/>
<sequence length="304" mass="34643">MFPLPPPKGAPAPETPKKEAIKSYKLDLSSSSDDRSIIPKYFALQNYSPRHPQPITAPFLQNIHGNGNRDDRNLSFHPVSLHDNVVALRCLGNTAFCTIITADNKENCLNASDWDLMKENQFEVSENYIISSRRIDSFQYMLGDGRIYGERVWSMAKGYAINKTEEPEQIKFTFSFEDKRNKKWTSIFAKQFQVIKRFNVEFPSIKDGEVVIGDRIAGPYTWGETDHNDKISMSCNSTITVPPMSKVKVNVVVKRGFCEVPFSYIQAEINLEGQRQLKPYIDGVFTGFNSYQFQITTDKEALPV</sequence>
<dbReference type="SUPFAM" id="SSF56973">
    <property type="entry name" value="Aerolisin/ETX pore-forming domain"/>
    <property type="match status" value="1"/>
</dbReference>
<keyword evidence="1" id="KW-1185">Reference proteome</keyword>
<dbReference type="Gene3D" id="2.80.10.50">
    <property type="match status" value="1"/>
</dbReference>
<gene>
    <name evidence="2" type="primary">LOC103499072</name>
</gene>
<dbReference type="GeneID" id="103499072"/>
<dbReference type="CDD" id="cd20216">
    <property type="entry name" value="PFM_HFR-2-like"/>
    <property type="match status" value="1"/>
</dbReference>
<name>A0ABM3KBV9_CUCME</name>
<dbReference type="Gene3D" id="2.170.15.10">
    <property type="entry name" value="Proaerolysin, chain A, domain 3"/>
    <property type="match status" value="1"/>
</dbReference>
<reference evidence="2" key="1">
    <citation type="submission" date="2025-08" db="UniProtKB">
        <authorList>
            <consortium name="RefSeq"/>
        </authorList>
    </citation>
    <scope>IDENTIFICATION</scope>
    <source>
        <tissue evidence="2">Stem</tissue>
    </source>
</reference>
<dbReference type="RefSeq" id="XP_050935255.1">
    <property type="nucleotide sequence ID" value="XM_051079298.1"/>
</dbReference>
<organism evidence="1 2">
    <name type="scientific">Cucumis melo</name>
    <name type="common">Muskmelon</name>
    <dbReference type="NCBI Taxonomy" id="3656"/>
    <lineage>
        <taxon>Eukaryota</taxon>
        <taxon>Viridiplantae</taxon>
        <taxon>Streptophyta</taxon>
        <taxon>Embryophyta</taxon>
        <taxon>Tracheophyta</taxon>
        <taxon>Spermatophyta</taxon>
        <taxon>Magnoliopsida</taxon>
        <taxon>eudicotyledons</taxon>
        <taxon>Gunneridae</taxon>
        <taxon>Pentapetalae</taxon>
        <taxon>rosids</taxon>
        <taxon>fabids</taxon>
        <taxon>Cucurbitales</taxon>
        <taxon>Cucurbitaceae</taxon>
        <taxon>Benincaseae</taxon>
        <taxon>Cucumis</taxon>
    </lineage>
</organism>
<dbReference type="PANTHER" id="PTHR39244:SF5">
    <property type="entry name" value="NATTERIN-3-LIKE"/>
    <property type="match status" value="1"/>
</dbReference>
<evidence type="ECO:0000313" key="1">
    <source>
        <dbReference type="Proteomes" id="UP001652600"/>
    </source>
</evidence>